<dbReference type="Proteomes" id="UP000475862">
    <property type="component" value="Unassembled WGS sequence"/>
</dbReference>
<proteinExistence type="predicted"/>
<keyword evidence="3" id="KW-1185">Reference proteome</keyword>
<accession>A0A6G0SSX1</accession>
<feature type="compositionally biased region" description="Basic residues" evidence="1">
    <location>
        <begin position="521"/>
        <end position="533"/>
    </location>
</feature>
<feature type="compositionally biased region" description="Polar residues" evidence="1">
    <location>
        <begin position="506"/>
        <end position="516"/>
    </location>
</feature>
<name>A0A6G0SSX1_APHGL</name>
<reference evidence="2 3" key="1">
    <citation type="submission" date="2019-08" db="EMBL/GenBank/DDBJ databases">
        <title>The genome of the soybean aphid Biotype 1, its phylome, world population structure and adaptation to the North American continent.</title>
        <authorList>
            <person name="Giordano R."/>
            <person name="Donthu R.K."/>
            <person name="Hernandez A.G."/>
            <person name="Wright C.L."/>
            <person name="Zimin A.V."/>
        </authorList>
    </citation>
    <scope>NUCLEOTIDE SEQUENCE [LARGE SCALE GENOMIC DNA]</scope>
    <source>
        <tissue evidence="2">Whole aphids</tissue>
    </source>
</reference>
<gene>
    <name evidence="2" type="ORF">AGLY_018360</name>
</gene>
<protein>
    <submittedName>
        <fullName evidence="2">Uncharacterized protein</fullName>
    </submittedName>
</protein>
<dbReference type="AlphaFoldDB" id="A0A6G0SSX1"/>
<dbReference type="EMBL" id="VYZN01003193">
    <property type="protein sequence ID" value="KAE9521248.1"/>
    <property type="molecule type" value="Genomic_DNA"/>
</dbReference>
<evidence type="ECO:0000313" key="3">
    <source>
        <dbReference type="Proteomes" id="UP000475862"/>
    </source>
</evidence>
<dbReference type="OrthoDB" id="6608701at2759"/>
<evidence type="ECO:0000313" key="2">
    <source>
        <dbReference type="EMBL" id="KAE9521248.1"/>
    </source>
</evidence>
<comment type="caution">
    <text evidence="2">The sequence shown here is derived from an EMBL/GenBank/DDBJ whole genome shotgun (WGS) entry which is preliminary data.</text>
</comment>
<organism evidence="2 3">
    <name type="scientific">Aphis glycines</name>
    <name type="common">Soybean aphid</name>
    <dbReference type="NCBI Taxonomy" id="307491"/>
    <lineage>
        <taxon>Eukaryota</taxon>
        <taxon>Metazoa</taxon>
        <taxon>Ecdysozoa</taxon>
        <taxon>Arthropoda</taxon>
        <taxon>Hexapoda</taxon>
        <taxon>Insecta</taxon>
        <taxon>Pterygota</taxon>
        <taxon>Neoptera</taxon>
        <taxon>Paraneoptera</taxon>
        <taxon>Hemiptera</taxon>
        <taxon>Sternorrhyncha</taxon>
        <taxon>Aphidomorpha</taxon>
        <taxon>Aphidoidea</taxon>
        <taxon>Aphididae</taxon>
        <taxon>Aphidini</taxon>
        <taxon>Aphis</taxon>
        <taxon>Aphis</taxon>
    </lineage>
</organism>
<feature type="region of interest" description="Disordered" evidence="1">
    <location>
        <begin position="498"/>
        <end position="533"/>
    </location>
</feature>
<evidence type="ECO:0000256" key="1">
    <source>
        <dbReference type="SAM" id="MobiDB-lite"/>
    </source>
</evidence>
<sequence length="533" mass="60890">MAVVCKKAFTYVPPSPPAYLIESTTYTLDFVAHKFLHIGIDPTGNFQVTVHLITSSRHVNITPDFLKRIFSLFGNILSFILDTPRTNKRITFLDTDLFLISSMVYKGENNLVVECKNKSECRVLLNREDLIELNKLEWCISKTIIQKSVIQTILLNQIEEYCDYLEETSLQDTNPPNTEDEMEVFIKLGTPLENTTTSPNLACQILMYAPMQLLRIWIDRRRARKTPELFTESEMRLISPLSPPQYSSMSPMYNDNGFDPSQARAADEDRGIHEFLTQINPTQVTWAPTKSLVNFTFDFIYICYGPEKNKEGNEVIVEENEENYNSEDALSSRKLSIQIKRNESVQNLEKQANKMKSLSERRFCEGNIGDSVKIKIPDVDRARSDLRSILAVIISMEDGNYKLGTTKGKLQHYYSRNQFTICKEKFVSVDEVPDIQLSLREAARLFSNLGGQGYDRCTCPIDDSESLPPAIIDNYSTGHDSNNFTLWYNNRVRPSPTSLAVDENDGPTSFNHSPSILGSKPTKKRNVKRKLFE</sequence>